<accession>A0A067SKY4</accession>
<keyword evidence="1" id="KW-0472">Membrane</keyword>
<gene>
    <name evidence="2" type="ORF">GALMADRAFT_1086099</name>
</gene>
<name>A0A067SKY4_GALM3</name>
<feature type="transmembrane region" description="Helical" evidence="1">
    <location>
        <begin position="49"/>
        <end position="71"/>
    </location>
</feature>
<evidence type="ECO:0000313" key="2">
    <source>
        <dbReference type="EMBL" id="KDR67413.1"/>
    </source>
</evidence>
<proteinExistence type="predicted"/>
<protein>
    <submittedName>
        <fullName evidence="2">Uncharacterized protein</fullName>
    </submittedName>
</protein>
<dbReference type="AlphaFoldDB" id="A0A067SKY4"/>
<keyword evidence="3" id="KW-1185">Reference proteome</keyword>
<sequence length="147" mass="16092">MRLGPRPFRTPTSMGWIGFGSVAGQAEVLWFRHSGAVGRGGVRLRYPPIVTVAASIIFCLVNGLIVSLLVATPIEASVETRNSLGPEVLYIYAPGSFRSLRRPSFLSPFDIGSAYICSPNQFIFYVTPYSLRIIPDVLGVRVYVLPT</sequence>
<evidence type="ECO:0000313" key="3">
    <source>
        <dbReference type="Proteomes" id="UP000027222"/>
    </source>
</evidence>
<reference evidence="3" key="1">
    <citation type="journal article" date="2014" name="Proc. Natl. Acad. Sci. U.S.A.">
        <title>Extensive sampling of basidiomycete genomes demonstrates inadequacy of the white-rot/brown-rot paradigm for wood decay fungi.</title>
        <authorList>
            <person name="Riley R."/>
            <person name="Salamov A.A."/>
            <person name="Brown D.W."/>
            <person name="Nagy L.G."/>
            <person name="Floudas D."/>
            <person name="Held B.W."/>
            <person name="Levasseur A."/>
            <person name="Lombard V."/>
            <person name="Morin E."/>
            <person name="Otillar R."/>
            <person name="Lindquist E.A."/>
            <person name="Sun H."/>
            <person name="LaButti K.M."/>
            <person name="Schmutz J."/>
            <person name="Jabbour D."/>
            <person name="Luo H."/>
            <person name="Baker S.E."/>
            <person name="Pisabarro A.G."/>
            <person name="Walton J.D."/>
            <person name="Blanchette R.A."/>
            <person name="Henrissat B."/>
            <person name="Martin F."/>
            <person name="Cullen D."/>
            <person name="Hibbett D.S."/>
            <person name="Grigoriev I.V."/>
        </authorList>
    </citation>
    <scope>NUCLEOTIDE SEQUENCE [LARGE SCALE GENOMIC DNA]</scope>
    <source>
        <strain evidence="3">CBS 339.88</strain>
    </source>
</reference>
<keyword evidence="1" id="KW-1133">Transmembrane helix</keyword>
<dbReference type="Proteomes" id="UP000027222">
    <property type="component" value="Unassembled WGS sequence"/>
</dbReference>
<keyword evidence="1" id="KW-0812">Transmembrane</keyword>
<organism evidence="2 3">
    <name type="scientific">Galerina marginata (strain CBS 339.88)</name>
    <dbReference type="NCBI Taxonomy" id="685588"/>
    <lineage>
        <taxon>Eukaryota</taxon>
        <taxon>Fungi</taxon>
        <taxon>Dikarya</taxon>
        <taxon>Basidiomycota</taxon>
        <taxon>Agaricomycotina</taxon>
        <taxon>Agaricomycetes</taxon>
        <taxon>Agaricomycetidae</taxon>
        <taxon>Agaricales</taxon>
        <taxon>Agaricineae</taxon>
        <taxon>Strophariaceae</taxon>
        <taxon>Galerina</taxon>
    </lineage>
</organism>
<dbReference type="EMBL" id="KL142415">
    <property type="protein sequence ID" value="KDR67413.1"/>
    <property type="molecule type" value="Genomic_DNA"/>
</dbReference>
<dbReference type="HOGENOM" id="CLU_1768202_0_0_1"/>
<evidence type="ECO:0000256" key="1">
    <source>
        <dbReference type="SAM" id="Phobius"/>
    </source>
</evidence>